<keyword evidence="6" id="KW-1185">Reference proteome</keyword>
<dbReference type="AlphaFoldDB" id="A0A4Y8WRG9"/>
<name>A0A4Y8WRG9_9PORP</name>
<comment type="caution">
    <text evidence="5">The sequence shown here is derived from an EMBL/GenBank/DDBJ whole genome shotgun (WGS) entry which is preliminary data.</text>
</comment>
<keyword evidence="3" id="KW-0998">Cell outer membrane</keyword>
<dbReference type="OrthoDB" id="603275at2"/>
<evidence type="ECO:0000256" key="3">
    <source>
        <dbReference type="ARBA" id="ARBA00023237"/>
    </source>
</evidence>
<reference evidence="5 6" key="1">
    <citation type="submission" date="2019-03" db="EMBL/GenBank/DDBJ databases">
        <title>Porphyromonas levii Isolated from the Uterus of Dairy Cows.</title>
        <authorList>
            <person name="Francis A.M."/>
        </authorList>
    </citation>
    <scope>NUCLEOTIDE SEQUENCE [LARGE SCALE GENOMIC DNA]</scope>
    <source>
        <strain evidence="5 6">AF5678</strain>
    </source>
</reference>
<sequence length="905" mass="101538">MRQWLLVVASLLVSIGAAAQTTHSISGKVLEKKTGETVIGAAVRVLAVSDSTFVKGASTGTSGRFNITGIKDGKYILHVSFMGMQPVYRNFTVHGANLTVPQIELDEAVTRLAEVQVTAQANPITVKQDTIQFNASAFKTRKGANLEELLRRIPGMEVDEEGKVSYNGESIERIEMDGRDFFSNDPQMATRNLPSDMIKNVQVVDKKSEETRLTGMNDGEKVKVLNLQIKEDKKKGVIANATAGYGTKDRYRGNLMMNIFNKDARYTVIGELNNTDGIRRGRGDRVTRRIGANYDDVLLNKTLKITAEASLDSRDNINSGRVRTEQLLGGEQSNIENEQNYSFNRNQTAGANSRIEWNPSKNTMLIFDPSAEYNWGRGNDNSSFTTVNNGGDKINEGTSDNSTQNHGYELGGRLHFSHTFNEPGRNIYTQLFTNYSNNSGDGYNRSTTHFYNGRGDQIRDQYNNKWNNSLRMGSRIMYLEPFSERWAVQLGYHLDYNKRASDQSTYNKDTSGAYTLLDTDYSRGSQNTSLSHRLQARLRYSFGKSSISAGFGANPTYTHTIATQGREVTFDKDRTVWNFSPSLIMDIRPSDSLVFNLFYNGRTSQPSMEQLNPATIILSPLAQIKGNPDLLPSFSHSVWVSTNFNRRLARQSFSLNGQWSYIQNGVASKQTIDPATGMRSTTYENIDGNQMLRAGFMINTPIGGPRSKWTSFTFGHIMYTKDKGFVNGKLNTANVWYPNLSQRISWNGSWLQASVGGFLSVQDVTNSFSTQLDRRTWDYNTFGEAIISIPGNISLNTKLTYQDAKGYDDGIKRNFCLWDISASWSFLKEKNAMIELSVYDLLQQRTNFQRRISANSIVDREFNGITSYVMLSFTYRFNNMGGGVSMDGSQRRGRGFGFNGGRGRR</sequence>
<dbReference type="Gene3D" id="2.40.170.20">
    <property type="entry name" value="TonB-dependent receptor, beta-barrel domain"/>
    <property type="match status" value="1"/>
</dbReference>
<accession>A0A4Y8WRG9</accession>
<evidence type="ECO:0000313" key="6">
    <source>
        <dbReference type="Proteomes" id="UP000297225"/>
    </source>
</evidence>
<protein>
    <submittedName>
        <fullName evidence="5">TonB-dependent receptor</fullName>
    </submittedName>
</protein>
<keyword evidence="2" id="KW-0472">Membrane</keyword>
<dbReference type="Gene3D" id="2.60.40.1120">
    <property type="entry name" value="Carboxypeptidase-like, regulatory domain"/>
    <property type="match status" value="1"/>
</dbReference>
<dbReference type="SUPFAM" id="SSF56935">
    <property type="entry name" value="Porins"/>
    <property type="match status" value="1"/>
</dbReference>
<evidence type="ECO:0000256" key="2">
    <source>
        <dbReference type="ARBA" id="ARBA00023136"/>
    </source>
</evidence>
<keyword evidence="5" id="KW-0675">Receptor</keyword>
<dbReference type="SUPFAM" id="SSF49464">
    <property type="entry name" value="Carboxypeptidase regulatory domain-like"/>
    <property type="match status" value="1"/>
</dbReference>
<feature type="domain" description="Outer membrane protein beta-barrel" evidence="4">
    <location>
        <begin position="418"/>
        <end position="875"/>
    </location>
</feature>
<gene>
    <name evidence="5" type="ORF">E4P47_01030</name>
</gene>
<dbReference type="RefSeq" id="WP_134848848.1">
    <property type="nucleotide sequence ID" value="NZ_CP197400.1"/>
</dbReference>
<dbReference type="Proteomes" id="UP000297225">
    <property type="component" value="Unassembled WGS sequence"/>
</dbReference>
<dbReference type="InterPro" id="IPR036942">
    <property type="entry name" value="Beta-barrel_TonB_sf"/>
</dbReference>
<comment type="subcellular location">
    <subcellularLocation>
        <location evidence="1">Cell outer membrane</location>
    </subcellularLocation>
</comment>
<dbReference type="Pfam" id="PF13715">
    <property type="entry name" value="CarbopepD_reg_2"/>
    <property type="match status" value="1"/>
</dbReference>
<dbReference type="InterPro" id="IPR041700">
    <property type="entry name" value="OMP_b-brl_3"/>
</dbReference>
<evidence type="ECO:0000313" key="5">
    <source>
        <dbReference type="EMBL" id="TFH97109.1"/>
    </source>
</evidence>
<dbReference type="InterPro" id="IPR008969">
    <property type="entry name" value="CarboxyPept-like_regulatory"/>
</dbReference>
<evidence type="ECO:0000259" key="4">
    <source>
        <dbReference type="Pfam" id="PF14905"/>
    </source>
</evidence>
<organism evidence="5 6">
    <name type="scientific">Porphyromonas levii</name>
    <dbReference type="NCBI Taxonomy" id="28114"/>
    <lineage>
        <taxon>Bacteria</taxon>
        <taxon>Pseudomonadati</taxon>
        <taxon>Bacteroidota</taxon>
        <taxon>Bacteroidia</taxon>
        <taxon>Bacteroidales</taxon>
        <taxon>Porphyromonadaceae</taxon>
        <taxon>Porphyromonas</taxon>
    </lineage>
</organism>
<dbReference type="GO" id="GO:0009279">
    <property type="term" value="C:cell outer membrane"/>
    <property type="evidence" value="ECO:0007669"/>
    <property type="project" value="UniProtKB-SubCell"/>
</dbReference>
<evidence type="ECO:0000256" key="1">
    <source>
        <dbReference type="ARBA" id="ARBA00004442"/>
    </source>
</evidence>
<proteinExistence type="predicted"/>
<dbReference type="EMBL" id="SPNC01000007">
    <property type="protein sequence ID" value="TFH97109.1"/>
    <property type="molecule type" value="Genomic_DNA"/>
</dbReference>
<dbReference type="Pfam" id="PF14905">
    <property type="entry name" value="OMP_b-brl_3"/>
    <property type="match status" value="1"/>
</dbReference>
<dbReference type="STRING" id="1122973.GCA_000379925_00989"/>